<dbReference type="EMBL" id="MWPH01000004">
    <property type="protein sequence ID" value="OVE83175.1"/>
    <property type="molecule type" value="Genomic_DNA"/>
</dbReference>
<reference evidence="2 3" key="1">
    <citation type="submission" date="2017-02" db="EMBL/GenBank/DDBJ databases">
        <title>Natronthermophilus aegyptiacus gen. nov.,sp. nov., an aerobic, extremely halophilic alkalithermophilic archaeon isolated from the athalassohaline Wadi An Natrun, Egypt.</title>
        <authorList>
            <person name="Zhao B."/>
        </authorList>
    </citation>
    <scope>NUCLEOTIDE SEQUENCE [LARGE SCALE GENOMIC DNA]</scope>
    <source>
        <strain evidence="2 3">CGMCC 1.3597</strain>
    </source>
</reference>
<dbReference type="Proteomes" id="UP000196084">
    <property type="component" value="Unassembled WGS sequence"/>
</dbReference>
<dbReference type="RefSeq" id="WP_140408896.1">
    <property type="nucleotide sequence ID" value="NZ_MWPH01000004.1"/>
</dbReference>
<dbReference type="AlphaFoldDB" id="A0A202E4G0"/>
<name>A0A202E4G0_9EURY</name>
<sequence length="100" mass="11214">MSTMIDNRMLFQMQTDRLVLQDLSEDGRNLAANVADNVDLHRKTVAPRLRQLDDYGLVHDIGRGVYEITDDGEIALEVMNDHSDLSGGELGDLVEQELES</sequence>
<gene>
    <name evidence="2" type="ORF">B2G88_17350</name>
</gene>
<dbReference type="OrthoDB" id="338176at2157"/>
<evidence type="ECO:0000256" key="1">
    <source>
        <dbReference type="SAM" id="MobiDB-lite"/>
    </source>
</evidence>
<keyword evidence="3" id="KW-1185">Reference proteome</keyword>
<protein>
    <recommendedName>
        <fullName evidence="4">Transcriptional regulator</fullName>
    </recommendedName>
</protein>
<feature type="region of interest" description="Disordered" evidence="1">
    <location>
        <begin position="81"/>
        <end position="100"/>
    </location>
</feature>
<dbReference type="InterPro" id="IPR036390">
    <property type="entry name" value="WH_DNA-bd_sf"/>
</dbReference>
<evidence type="ECO:0000313" key="2">
    <source>
        <dbReference type="EMBL" id="OVE83175.1"/>
    </source>
</evidence>
<evidence type="ECO:0000313" key="3">
    <source>
        <dbReference type="Proteomes" id="UP000196084"/>
    </source>
</evidence>
<accession>A0A202E4G0</accession>
<organism evidence="2 3">
    <name type="scientific">Natronolimnobius baerhuensis</name>
    <dbReference type="NCBI Taxonomy" id="253108"/>
    <lineage>
        <taxon>Archaea</taxon>
        <taxon>Methanobacteriati</taxon>
        <taxon>Methanobacteriota</taxon>
        <taxon>Stenosarchaea group</taxon>
        <taxon>Halobacteria</taxon>
        <taxon>Halobacteriales</taxon>
        <taxon>Natrialbaceae</taxon>
        <taxon>Natronolimnobius</taxon>
    </lineage>
</organism>
<dbReference type="InterPro" id="IPR036388">
    <property type="entry name" value="WH-like_DNA-bd_sf"/>
</dbReference>
<dbReference type="SUPFAM" id="SSF46785">
    <property type="entry name" value="Winged helix' DNA-binding domain"/>
    <property type="match status" value="1"/>
</dbReference>
<dbReference type="Gene3D" id="1.10.10.10">
    <property type="entry name" value="Winged helix-like DNA-binding domain superfamily/Winged helix DNA-binding domain"/>
    <property type="match status" value="1"/>
</dbReference>
<comment type="caution">
    <text evidence="2">The sequence shown here is derived from an EMBL/GenBank/DDBJ whole genome shotgun (WGS) entry which is preliminary data.</text>
</comment>
<proteinExistence type="predicted"/>
<evidence type="ECO:0008006" key="4">
    <source>
        <dbReference type="Google" id="ProtNLM"/>
    </source>
</evidence>